<proteinExistence type="predicted"/>
<protein>
    <recommendedName>
        <fullName evidence="3">Band 7 domain-containing protein</fullName>
    </recommendedName>
</protein>
<organism evidence="1 2">
    <name type="scientific">Candidatus Falkowbacteria bacterium RIFOXYC2_FULL_36_12</name>
    <dbReference type="NCBI Taxonomy" id="1798002"/>
    <lineage>
        <taxon>Bacteria</taxon>
        <taxon>Candidatus Falkowiibacteriota</taxon>
    </lineage>
</organism>
<evidence type="ECO:0008006" key="3">
    <source>
        <dbReference type="Google" id="ProtNLM"/>
    </source>
</evidence>
<name>A0A1F5T198_9BACT</name>
<dbReference type="EMBL" id="MFGJ01000006">
    <property type="protein sequence ID" value="OGF32241.1"/>
    <property type="molecule type" value="Genomic_DNA"/>
</dbReference>
<evidence type="ECO:0000313" key="1">
    <source>
        <dbReference type="EMBL" id="OGF32241.1"/>
    </source>
</evidence>
<sequence>MRKTLFIMLAFTTTFNGLNCSDYEIVGIGESMALHKGAGARSEGGGVLENSFAIGIHETAGAFVDSSNEHMVYTPRFYQTTVPVVMPQMKNETVTFTMGINFMLNPTKTWIIYSQFKNYQQAVERHFRSACLEELGRLDLGLNIDDDSITPMIDRTAAQIADQATARATLSFESRAKVSAKILTNFKDRFKTSHPEFYTCFYFIGVSSGNVQFSDPLLQAFSKAVTESYNTETLTIEGEAAKLRGQIQVEKSKGTMVASAIEAGALTDAVMQYRGREIIEGLITDDDIDVTMIITVDEHGNIVWFKVNEDNQKNPDKPVRSATIDFEQVEEVQ</sequence>
<dbReference type="STRING" id="1798002.A2478_02860"/>
<dbReference type="AlphaFoldDB" id="A0A1F5T198"/>
<evidence type="ECO:0000313" key="2">
    <source>
        <dbReference type="Proteomes" id="UP000179001"/>
    </source>
</evidence>
<reference evidence="1 2" key="1">
    <citation type="journal article" date="2016" name="Nat. Commun.">
        <title>Thousands of microbial genomes shed light on interconnected biogeochemical processes in an aquifer system.</title>
        <authorList>
            <person name="Anantharaman K."/>
            <person name="Brown C.T."/>
            <person name="Hug L.A."/>
            <person name="Sharon I."/>
            <person name="Castelle C.J."/>
            <person name="Probst A.J."/>
            <person name="Thomas B.C."/>
            <person name="Singh A."/>
            <person name="Wilkins M.J."/>
            <person name="Karaoz U."/>
            <person name="Brodie E.L."/>
            <person name="Williams K.H."/>
            <person name="Hubbard S.S."/>
            <person name="Banfield J.F."/>
        </authorList>
    </citation>
    <scope>NUCLEOTIDE SEQUENCE [LARGE SCALE GENOMIC DNA]</scope>
</reference>
<dbReference type="Proteomes" id="UP000179001">
    <property type="component" value="Unassembled WGS sequence"/>
</dbReference>
<accession>A0A1F5T198</accession>
<comment type="caution">
    <text evidence="1">The sequence shown here is derived from an EMBL/GenBank/DDBJ whole genome shotgun (WGS) entry which is preliminary data.</text>
</comment>
<gene>
    <name evidence="1" type="ORF">A2478_02860</name>
</gene>